<feature type="domain" description="Integrase catalytic" evidence="2">
    <location>
        <begin position="4"/>
        <end position="155"/>
    </location>
</feature>
<feature type="region of interest" description="Disordered" evidence="1">
    <location>
        <begin position="267"/>
        <end position="310"/>
    </location>
</feature>
<dbReference type="InterPro" id="IPR050951">
    <property type="entry name" value="Retrovirus_Pol_polyprotein"/>
</dbReference>
<sequence length="310" mass="35757">MSALPTHPWKEVSIDFSDLPTGEHLLVIIDDYSRFPVVEILTSTSSKAVSTFGSHFALFGIPEVVRTDNGPPFNSEYFMKFAQYLGFRHRRITPRWPQANGEVERFMRVLKKVVRTANAERKSWKQELYTFLRNYRATPHRTSGAPPATVMFQRPIRTRLPEPQSHTANDSEIRNRDKSMKQKQKVNAEKHQRIRESEIRVGNYVLVKRDGHIGKYTTPFNTRPLKVIAIKGSQIVASRGSYRVTRNSSHFKVLKGQHDIHAAVDDYDETPSPQIANPPRNERIQTPPMVARRNPPRNRAPPRNLSDYYT</sequence>
<dbReference type="EMBL" id="MRZV01001212">
    <property type="protein sequence ID" value="PIK39686.1"/>
    <property type="molecule type" value="Genomic_DNA"/>
</dbReference>
<reference evidence="3 4" key="1">
    <citation type="journal article" date="2017" name="PLoS Biol.">
        <title>The sea cucumber genome provides insights into morphological evolution and visceral regeneration.</title>
        <authorList>
            <person name="Zhang X."/>
            <person name="Sun L."/>
            <person name="Yuan J."/>
            <person name="Sun Y."/>
            <person name="Gao Y."/>
            <person name="Zhang L."/>
            <person name="Li S."/>
            <person name="Dai H."/>
            <person name="Hamel J.F."/>
            <person name="Liu C."/>
            <person name="Yu Y."/>
            <person name="Liu S."/>
            <person name="Lin W."/>
            <person name="Guo K."/>
            <person name="Jin S."/>
            <person name="Xu P."/>
            <person name="Storey K.B."/>
            <person name="Huan P."/>
            <person name="Zhang T."/>
            <person name="Zhou Y."/>
            <person name="Zhang J."/>
            <person name="Lin C."/>
            <person name="Li X."/>
            <person name="Xing L."/>
            <person name="Huo D."/>
            <person name="Sun M."/>
            <person name="Wang L."/>
            <person name="Mercier A."/>
            <person name="Li F."/>
            <person name="Yang H."/>
            <person name="Xiang J."/>
        </authorList>
    </citation>
    <scope>NUCLEOTIDE SEQUENCE [LARGE SCALE GENOMIC DNA]</scope>
    <source>
        <strain evidence="3">Shaxun</strain>
        <tissue evidence="3">Muscle</tissue>
    </source>
</reference>
<dbReference type="InterPro" id="IPR012337">
    <property type="entry name" value="RNaseH-like_sf"/>
</dbReference>
<evidence type="ECO:0000256" key="1">
    <source>
        <dbReference type="SAM" id="MobiDB-lite"/>
    </source>
</evidence>
<dbReference type="InterPro" id="IPR001584">
    <property type="entry name" value="Integrase_cat-core"/>
</dbReference>
<evidence type="ECO:0000313" key="4">
    <source>
        <dbReference type="Proteomes" id="UP000230750"/>
    </source>
</evidence>
<dbReference type="OrthoDB" id="5988424at2759"/>
<feature type="region of interest" description="Disordered" evidence="1">
    <location>
        <begin position="161"/>
        <end position="192"/>
    </location>
</feature>
<dbReference type="Pfam" id="PF00665">
    <property type="entry name" value="rve"/>
    <property type="match status" value="1"/>
</dbReference>
<protein>
    <recommendedName>
        <fullName evidence="2">Integrase catalytic domain-containing protein</fullName>
    </recommendedName>
</protein>
<name>A0A2G8JV99_STIJA</name>
<gene>
    <name evidence="3" type="ORF">BSL78_23476</name>
</gene>
<accession>A0A2G8JV99</accession>
<evidence type="ECO:0000259" key="2">
    <source>
        <dbReference type="PROSITE" id="PS50994"/>
    </source>
</evidence>
<dbReference type="SUPFAM" id="SSF53098">
    <property type="entry name" value="Ribonuclease H-like"/>
    <property type="match status" value="1"/>
</dbReference>
<dbReference type="PROSITE" id="PS50994">
    <property type="entry name" value="INTEGRASE"/>
    <property type="match status" value="1"/>
</dbReference>
<comment type="caution">
    <text evidence="3">The sequence shown here is derived from an EMBL/GenBank/DDBJ whole genome shotgun (WGS) entry which is preliminary data.</text>
</comment>
<organism evidence="3 4">
    <name type="scientific">Stichopus japonicus</name>
    <name type="common">Sea cucumber</name>
    <dbReference type="NCBI Taxonomy" id="307972"/>
    <lineage>
        <taxon>Eukaryota</taxon>
        <taxon>Metazoa</taxon>
        <taxon>Echinodermata</taxon>
        <taxon>Eleutherozoa</taxon>
        <taxon>Echinozoa</taxon>
        <taxon>Holothuroidea</taxon>
        <taxon>Aspidochirotacea</taxon>
        <taxon>Aspidochirotida</taxon>
        <taxon>Stichopodidae</taxon>
        <taxon>Apostichopus</taxon>
    </lineage>
</organism>
<dbReference type="PANTHER" id="PTHR37984">
    <property type="entry name" value="PROTEIN CBG26694"/>
    <property type="match status" value="1"/>
</dbReference>
<dbReference type="PANTHER" id="PTHR37984:SF11">
    <property type="entry name" value="INTEGRASE CATALYTIC DOMAIN-CONTAINING PROTEIN"/>
    <property type="match status" value="1"/>
</dbReference>
<dbReference type="GO" id="GO:0015074">
    <property type="term" value="P:DNA integration"/>
    <property type="evidence" value="ECO:0007669"/>
    <property type="project" value="InterPro"/>
</dbReference>
<evidence type="ECO:0000313" key="3">
    <source>
        <dbReference type="EMBL" id="PIK39686.1"/>
    </source>
</evidence>
<dbReference type="AlphaFoldDB" id="A0A2G8JV99"/>
<dbReference type="Proteomes" id="UP000230750">
    <property type="component" value="Unassembled WGS sequence"/>
</dbReference>
<dbReference type="GO" id="GO:0003676">
    <property type="term" value="F:nucleic acid binding"/>
    <property type="evidence" value="ECO:0007669"/>
    <property type="project" value="InterPro"/>
</dbReference>
<keyword evidence="4" id="KW-1185">Reference proteome</keyword>
<proteinExistence type="predicted"/>
<dbReference type="Gene3D" id="3.30.420.10">
    <property type="entry name" value="Ribonuclease H-like superfamily/Ribonuclease H"/>
    <property type="match status" value="1"/>
</dbReference>
<feature type="compositionally biased region" description="Basic and acidic residues" evidence="1">
    <location>
        <begin position="169"/>
        <end position="192"/>
    </location>
</feature>
<dbReference type="InterPro" id="IPR036397">
    <property type="entry name" value="RNaseH_sf"/>
</dbReference>
<dbReference type="FunFam" id="3.30.420.10:FF:000063">
    <property type="entry name" value="Retrovirus-related Pol polyprotein from transposon 297-like Protein"/>
    <property type="match status" value="1"/>
</dbReference>